<evidence type="ECO:0000256" key="2">
    <source>
        <dbReference type="ARBA" id="ARBA00022578"/>
    </source>
</evidence>
<reference evidence="24 25" key="1">
    <citation type="journal article" name="Sci. Rep.">
        <title>Telomere-to-telomere assembled and centromere annotated genomes of the two main subspecies of the button mushroom Agaricus bisporus reveal especially polymorphic chromosome ends.</title>
        <authorList>
            <person name="Sonnenberg A.S.M."/>
            <person name="Sedaghat-Telgerd N."/>
            <person name="Lavrijssen B."/>
            <person name="Ohm R.A."/>
            <person name="Hendrickx P.M."/>
            <person name="Scholtmeijer K."/>
            <person name="Baars J.J.P."/>
            <person name="van Peer A."/>
        </authorList>
    </citation>
    <scope>NUCLEOTIDE SEQUENCE [LARGE SCALE GENOMIC DNA]</scope>
    <source>
        <strain evidence="24 25">H119_p4</strain>
    </source>
</reference>
<dbReference type="Pfam" id="PF13976">
    <property type="entry name" value="gag_pre-integrs"/>
    <property type="match status" value="1"/>
</dbReference>
<evidence type="ECO:0000256" key="8">
    <source>
        <dbReference type="ARBA" id="ARBA00022741"/>
    </source>
</evidence>
<accession>A0A8H7EYE9</accession>
<dbReference type="PANTHER" id="PTHR42648">
    <property type="entry name" value="TRANSPOSASE, PUTATIVE-RELATED"/>
    <property type="match status" value="1"/>
</dbReference>
<dbReference type="GO" id="GO:0015074">
    <property type="term" value="P:DNA integration"/>
    <property type="evidence" value="ECO:0007669"/>
    <property type="project" value="UniProtKB-KW"/>
</dbReference>
<dbReference type="Pfam" id="PF07727">
    <property type="entry name" value="RVT_2"/>
    <property type="match status" value="1"/>
</dbReference>
<dbReference type="EMBL" id="JABXXO010000011">
    <property type="protein sequence ID" value="KAF7763932.1"/>
    <property type="molecule type" value="Genomic_DNA"/>
</dbReference>
<evidence type="ECO:0000256" key="11">
    <source>
        <dbReference type="ARBA" id="ARBA00022840"/>
    </source>
</evidence>
<keyword evidence="8" id="KW-0547">Nucleotide-binding</keyword>
<dbReference type="InterPro" id="IPR036397">
    <property type="entry name" value="RNaseH_sf"/>
</dbReference>
<evidence type="ECO:0000256" key="12">
    <source>
        <dbReference type="ARBA" id="ARBA00022842"/>
    </source>
</evidence>
<dbReference type="CDD" id="cd09272">
    <property type="entry name" value="RNase_HI_RT_Ty1"/>
    <property type="match status" value="1"/>
</dbReference>
<dbReference type="InterPro" id="IPR012337">
    <property type="entry name" value="RNaseH-like_sf"/>
</dbReference>
<dbReference type="Gene3D" id="3.30.420.10">
    <property type="entry name" value="Ribonuclease H-like superfamily/Ribonuclease H"/>
    <property type="match status" value="1"/>
</dbReference>
<name>A0A8H7EYE9_AGABI</name>
<evidence type="ECO:0000256" key="18">
    <source>
        <dbReference type="ARBA" id="ARBA00023172"/>
    </source>
</evidence>
<dbReference type="Pfam" id="PF22936">
    <property type="entry name" value="Pol_BBD"/>
    <property type="match status" value="1"/>
</dbReference>
<comment type="function">
    <text evidence="1">The aspartyl protease (PR) mediates the proteolytic cleavages of the Gag and Gag-Pol polyproteins after assembly of the VLP.</text>
</comment>
<keyword evidence="10" id="KW-0378">Hydrolase</keyword>
<keyword evidence="13" id="KW-0694">RNA-binding</keyword>
<dbReference type="Proteomes" id="UP000629468">
    <property type="component" value="Unassembled WGS sequence"/>
</dbReference>
<evidence type="ECO:0000256" key="21">
    <source>
        <dbReference type="ARBA" id="ARBA00049244"/>
    </source>
</evidence>
<feature type="region of interest" description="Disordered" evidence="22">
    <location>
        <begin position="58"/>
        <end position="86"/>
    </location>
</feature>
<dbReference type="GO" id="GO:0004519">
    <property type="term" value="F:endonuclease activity"/>
    <property type="evidence" value="ECO:0007669"/>
    <property type="project" value="UniProtKB-KW"/>
</dbReference>
<keyword evidence="16" id="KW-0239">DNA-directed DNA polymerase</keyword>
<evidence type="ECO:0000256" key="13">
    <source>
        <dbReference type="ARBA" id="ARBA00022884"/>
    </source>
</evidence>
<dbReference type="GO" id="GO:0005524">
    <property type="term" value="F:ATP binding"/>
    <property type="evidence" value="ECO:0007669"/>
    <property type="project" value="UniProtKB-KW"/>
</dbReference>
<dbReference type="InterPro" id="IPR001584">
    <property type="entry name" value="Integrase_cat-core"/>
</dbReference>
<evidence type="ECO:0000256" key="19">
    <source>
        <dbReference type="ARBA" id="ARBA00023268"/>
    </source>
</evidence>
<keyword evidence="2" id="KW-0815">Transposition</keyword>
<keyword evidence="14" id="KW-0229">DNA integration</keyword>
<dbReference type="GO" id="GO:0005634">
    <property type="term" value="C:nucleus"/>
    <property type="evidence" value="ECO:0007669"/>
    <property type="project" value="UniProtKB-ARBA"/>
</dbReference>
<dbReference type="SUPFAM" id="SSF53098">
    <property type="entry name" value="Ribonuclease H-like"/>
    <property type="match status" value="1"/>
</dbReference>
<feature type="compositionally biased region" description="Low complexity" evidence="22">
    <location>
        <begin position="65"/>
        <end position="80"/>
    </location>
</feature>
<proteinExistence type="predicted"/>
<dbReference type="GO" id="GO:0032196">
    <property type="term" value="P:transposition"/>
    <property type="evidence" value="ECO:0007669"/>
    <property type="project" value="UniProtKB-KW"/>
</dbReference>
<keyword evidence="12" id="KW-0460">Magnesium</keyword>
<dbReference type="InterPro" id="IPR013103">
    <property type="entry name" value="RVT_2"/>
</dbReference>
<evidence type="ECO:0000256" key="9">
    <source>
        <dbReference type="ARBA" id="ARBA00022759"/>
    </source>
</evidence>
<evidence type="ECO:0000256" key="14">
    <source>
        <dbReference type="ARBA" id="ARBA00022908"/>
    </source>
</evidence>
<keyword evidence="5" id="KW-0548">Nucleotidyltransferase</keyword>
<keyword evidence="7" id="KW-0479">Metal-binding</keyword>
<dbReference type="GO" id="GO:0003964">
    <property type="term" value="F:RNA-directed DNA polymerase activity"/>
    <property type="evidence" value="ECO:0007669"/>
    <property type="project" value="UniProtKB-KW"/>
</dbReference>
<keyword evidence="3" id="KW-1188">Viral release from host cell</keyword>
<comment type="catalytic activity">
    <reaction evidence="20">
        <text>DNA(n) + a 2'-deoxyribonucleoside 5'-triphosphate = DNA(n+1) + diphosphate</text>
        <dbReference type="Rhea" id="RHEA:22508"/>
        <dbReference type="Rhea" id="RHEA-COMP:17339"/>
        <dbReference type="Rhea" id="RHEA-COMP:17340"/>
        <dbReference type="ChEBI" id="CHEBI:33019"/>
        <dbReference type="ChEBI" id="CHEBI:61560"/>
        <dbReference type="ChEBI" id="CHEBI:173112"/>
        <dbReference type="EC" id="2.7.7.49"/>
    </reaction>
</comment>
<dbReference type="PROSITE" id="PS50994">
    <property type="entry name" value="INTEGRASE"/>
    <property type="match status" value="1"/>
</dbReference>
<sequence length="1456" mass="161449">MASTGGSAPPIFADVAKFNGTNWVTWKGLVRIAADLRGVYGYLDGTVIRPTAPNPLAIPLPSSPPDAAAATTTSLPTESPWESLTPTPSEWKVRNAWAMGLLIYNTGDAVGLGINIHGTAADAWKSYTETYEVASEVAVLNAELILRNTTYNDGQDFVEFITQMRTKWSNATALGATIDDKSFRTIILNALPRTWDPIVATLYTTQTSRDAINQLMTHWARISRDRVTSPQTATSALQATANKPGRERQRSQLTCTNPNCRRRGHIIDDCYWPGGGKAGQFPPGFGKRGGTRETTTANAVETTPTSNTPEPQVFALAAITEVPSTSTGTSTSTSDSVTVVPRTSIPIQPTVPQNKVEMSSKELSGSNDVPTSIPQTHYVLPQQSILTLLDSGASDHCFVDRDVFVKYKAIVPPRTGNSAGKDSTFAIEGTGTAEMWLNTGNITTKVVFSDSLHTPPLRSNLISVSKLVAKGASVSFKDNTAVVNNAEGREVLTAVRKDGLYIIPATFRSPTTSNIAQTKRKAVPYDVWHRRLGHIPVNVIARMCRDRVVDGLETDGVAEMKALCEDCLFGKHTAHPFNDQVPPETKLLDRVYVDIWGPAPVESAGGAKYFMLLMDGATSYRKVYFLNSKSADTTLGKFKEFHKESERQTGEKLKRIRLDMGREWHNDLWDGYAKENGILLEFTTPYAHQQNGKAERSMRTLLEMARAMLADAGLPQKYWADAIQTAVYIRNFIPPAHDFSLVPAARWHGRRQDISHLRPFGSTSYAHIPVEVSPSKLSPRSVKLTLLGFFDHTGYKLLDRSTGKVYKSRDVVFEERPPHYSTDPLVTYPTDRDVRHSDPDAIAPRPKPIATLHSPPPTTGPPVAVPLDEKTNEGDAETSEAEVSRMLDATNNLHESIAVRRSRRDTKPSQRMRESLEYLNRPKANVVDAPYDPHDGEMYVPKTYAEAMRRPDLWFAPMLKELQAMRDKGVYKLVPRPVDKNVVRSRWVFATKFDEAGNVSAHKARLVAKGFTQVLGEDYDETYASVARLESVRAVCAIAASLGLRLWQADFVSAFLNSDNTFEVYMEQPPGFEEGGDGHVWLLLKTLYGTMQGAHDWAYNLDRTYQGHGYYTSMADPQIRSRVEGDEITVTSTWTDDILGASSTQAGELKAKDELARSYELKDLGEAKFILGMKIERNEATGNIRLSQRAYSERILDRFHMSDANPRSTPLPAGITLSINDSPNTEEEKLEMKDVPYREALGSLMWLQVATRPDLSFAVNLLSRFANNPGRAHWVALRHTLGYLKGTLDYGITYFRNANMRPFGYVDADHAGDTDGSRSTEGHVFFMAGGPISWASKRQETVALSTVEAEYMAFTRAVQQAMWISKFMDEVALEQDRPVNIFADNNGAIANTQNNKNHRRTKHIRVKHHFTKERVATGDVTFTYIPSADNLADILTKPLAKEAVLRCCEGLGLPHD</sequence>
<keyword evidence="16" id="KW-0808">Transferase</keyword>
<evidence type="ECO:0000256" key="22">
    <source>
        <dbReference type="SAM" id="MobiDB-lite"/>
    </source>
</evidence>
<dbReference type="GO" id="GO:0006508">
    <property type="term" value="P:proteolysis"/>
    <property type="evidence" value="ECO:0007669"/>
    <property type="project" value="UniProtKB-KW"/>
</dbReference>
<keyword evidence="15" id="KW-0695">RNA-directed DNA polymerase</keyword>
<evidence type="ECO:0000256" key="4">
    <source>
        <dbReference type="ARBA" id="ARBA00022670"/>
    </source>
</evidence>
<organism evidence="24 25">
    <name type="scientific">Agaricus bisporus var. burnettii</name>
    <dbReference type="NCBI Taxonomy" id="192524"/>
    <lineage>
        <taxon>Eukaryota</taxon>
        <taxon>Fungi</taxon>
        <taxon>Dikarya</taxon>
        <taxon>Basidiomycota</taxon>
        <taxon>Agaricomycotina</taxon>
        <taxon>Agaricomycetes</taxon>
        <taxon>Agaricomycetidae</taxon>
        <taxon>Agaricales</taxon>
        <taxon>Agaricineae</taxon>
        <taxon>Agaricaceae</taxon>
        <taxon>Agaricus</taxon>
    </lineage>
</organism>
<keyword evidence="11" id="KW-0067">ATP-binding</keyword>
<dbReference type="GO" id="GO:0003723">
    <property type="term" value="F:RNA binding"/>
    <property type="evidence" value="ECO:0007669"/>
    <property type="project" value="UniProtKB-KW"/>
</dbReference>
<evidence type="ECO:0000256" key="1">
    <source>
        <dbReference type="ARBA" id="ARBA00002180"/>
    </source>
</evidence>
<dbReference type="InterPro" id="IPR025724">
    <property type="entry name" value="GAG-pre-integrase_dom"/>
</dbReference>
<protein>
    <recommendedName>
        <fullName evidence="23">Integrase catalytic domain-containing protein</fullName>
    </recommendedName>
</protein>
<keyword evidence="19" id="KW-0511">Multifunctional enzyme</keyword>
<dbReference type="GO" id="GO:0006310">
    <property type="term" value="P:DNA recombination"/>
    <property type="evidence" value="ECO:0007669"/>
    <property type="project" value="UniProtKB-KW"/>
</dbReference>
<evidence type="ECO:0000313" key="24">
    <source>
        <dbReference type="EMBL" id="KAF7763932.1"/>
    </source>
</evidence>
<feature type="compositionally biased region" description="Pro residues" evidence="22">
    <location>
        <begin position="854"/>
        <end position="864"/>
    </location>
</feature>
<keyword evidence="17" id="KW-0917">Virion maturation</keyword>
<dbReference type="PANTHER" id="PTHR42648:SF11">
    <property type="entry name" value="TRANSPOSON TY4-P GAG-POL POLYPROTEIN"/>
    <property type="match status" value="1"/>
</dbReference>
<feature type="domain" description="Integrase catalytic" evidence="23">
    <location>
        <begin position="578"/>
        <end position="751"/>
    </location>
</feature>
<evidence type="ECO:0000256" key="16">
    <source>
        <dbReference type="ARBA" id="ARBA00022932"/>
    </source>
</evidence>
<feature type="region of interest" description="Disordered" evidence="22">
    <location>
        <begin position="818"/>
        <end position="876"/>
    </location>
</feature>
<evidence type="ECO:0000256" key="6">
    <source>
        <dbReference type="ARBA" id="ARBA00022722"/>
    </source>
</evidence>
<dbReference type="InterPro" id="IPR057670">
    <property type="entry name" value="SH3_retrovirus"/>
</dbReference>
<evidence type="ECO:0000256" key="3">
    <source>
        <dbReference type="ARBA" id="ARBA00022612"/>
    </source>
</evidence>
<keyword evidence="6" id="KW-0540">Nuclease</keyword>
<evidence type="ECO:0000256" key="17">
    <source>
        <dbReference type="ARBA" id="ARBA00023113"/>
    </source>
</evidence>
<evidence type="ECO:0000256" key="10">
    <source>
        <dbReference type="ARBA" id="ARBA00022801"/>
    </source>
</evidence>
<comment type="caution">
    <text evidence="24">The sequence shown here is derived from an EMBL/GenBank/DDBJ whole genome shotgun (WGS) entry which is preliminary data.</text>
</comment>
<dbReference type="GO" id="GO:0008233">
    <property type="term" value="F:peptidase activity"/>
    <property type="evidence" value="ECO:0007669"/>
    <property type="project" value="UniProtKB-KW"/>
</dbReference>
<keyword evidence="18" id="KW-0233">DNA recombination</keyword>
<dbReference type="GO" id="GO:0003887">
    <property type="term" value="F:DNA-directed DNA polymerase activity"/>
    <property type="evidence" value="ECO:0007669"/>
    <property type="project" value="UniProtKB-KW"/>
</dbReference>
<dbReference type="InterPro" id="IPR039537">
    <property type="entry name" value="Retrotran_Ty1/copia-like"/>
</dbReference>
<evidence type="ECO:0000256" key="7">
    <source>
        <dbReference type="ARBA" id="ARBA00022723"/>
    </source>
</evidence>
<dbReference type="InterPro" id="IPR054722">
    <property type="entry name" value="PolX-like_BBD"/>
</dbReference>
<feature type="compositionally biased region" description="Basic and acidic residues" evidence="22">
    <location>
        <begin position="830"/>
        <end position="839"/>
    </location>
</feature>
<evidence type="ECO:0000256" key="5">
    <source>
        <dbReference type="ARBA" id="ARBA00022695"/>
    </source>
</evidence>
<evidence type="ECO:0000313" key="25">
    <source>
        <dbReference type="Proteomes" id="UP000629468"/>
    </source>
</evidence>
<keyword evidence="9" id="KW-0255">Endonuclease</keyword>
<evidence type="ECO:0000256" key="15">
    <source>
        <dbReference type="ARBA" id="ARBA00022918"/>
    </source>
</evidence>
<gene>
    <name evidence="24" type="ORF">Agabi119p4_8469</name>
</gene>
<evidence type="ECO:0000256" key="20">
    <source>
        <dbReference type="ARBA" id="ARBA00048173"/>
    </source>
</evidence>
<dbReference type="GO" id="GO:0046872">
    <property type="term" value="F:metal ion binding"/>
    <property type="evidence" value="ECO:0007669"/>
    <property type="project" value="UniProtKB-KW"/>
</dbReference>
<keyword evidence="4" id="KW-0645">Protease</keyword>
<evidence type="ECO:0000259" key="23">
    <source>
        <dbReference type="PROSITE" id="PS50994"/>
    </source>
</evidence>
<dbReference type="Pfam" id="PF14223">
    <property type="entry name" value="Retrotran_gag_2"/>
    <property type="match status" value="1"/>
</dbReference>
<comment type="catalytic activity">
    <reaction evidence="21">
        <text>DNA(n) + a 2'-deoxyribonucleoside 5'-triphosphate = DNA(n+1) + diphosphate</text>
        <dbReference type="Rhea" id="RHEA:22508"/>
        <dbReference type="Rhea" id="RHEA-COMP:17339"/>
        <dbReference type="Rhea" id="RHEA-COMP:17340"/>
        <dbReference type="ChEBI" id="CHEBI:33019"/>
        <dbReference type="ChEBI" id="CHEBI:61560"/>
        <dbReference type="ChEBI" id="CHEBI:173112"/>
        <dbReference type="EC" id="2.7.7.7"/>
    </reaction>
</comment>
<dbReference type="Pfam" id="PF25597">
    <property type="entry name" value="SH3_retrovirus"/>
    <property type="match status" value="1"/>
</dbReference>